<comment type="subcellular location">
    <subcellularLocation>
        <location evidence="1">Cell membrane</location>
        <topology evidence="1">Multi-pass membrane protein</topology>
    </subcellularLocation>
</comment>
<name>A0A936TEL7_9ACTN</name>
<proteinExistence type="predicted"/>
<dbReference type="GO" id="GO:0005886">
    <property type="term" value="C:plasma membrane"/>
    <property type="evidence" value="ECO:0007669"/>
    <property type="project" value="UniProtKB-SubCell"/>
</dbReference>
<dbReference type="Pfam" id="PF02687">
    <property type="entry name" value="FtsX"/>
    <property type="match status" value="1"/>
</dbReference>
<dbReference type="AlphaFoldDB" id="A0A936TEL7"/>
<feature type="transmembrane region" description="Helical" evidence="7">
    <location>
        <begin position="333"/>
        <end position="353"/>
    </location>
</feature>
<dbReference type="PANTHER" id="PTHR43738">
    <property type="entry name" value="ABC TRANSPORTER, MEMBRANE PROTEIN"/>
    <property type="match status" value="1"/>
</dbReference>
<evidence type="ECO:0000256" key="7">
    <source>
        <dbReference type="SAM" id="Phobius"/>
    </source>
</evidence>
<dbReference type="PANTHER" id="PTHR43738:SF1">
    <property type="entry name" value="HEMIN TRANSPORT SYSTEM PERMEASE PROTEIN HRTB-RELATED"/>
    <property type="match status" value="1"/>
</dbReference>
<keyword evidence="4 7" id="KW-0812">Transmembrane</keyword>
<keyword evidence="3" id="KW-1003">Cell membrane</keyword>
<evidence type="ECO:0000256" key="4">
    <source>
        <dbReference type="ARBA" id="ARBA00022692"/>
    </source>
</evidence>
<organism evidence="9 10">
    <name type="scientific">Candidatus Neomicrothrix subdominans</name>
    <dbReference type="NCBI Taxonomy" id="2954438"/>
    <lineage>
        <taxon>Bacteria</taxon>
        <taxon>Bacillati</taxon>
        <taxon>Actinomycetota</taxon>
        <taxon>Acidimicrobiia</taxon>
        <taxon>Acidimicrobiales</taxon>
        <taxon>Microthrixaceae</taxon>
        <taxon>Candidatus Neomicrothrix</taxon>
    </lineage>
</organism>
<evidence type="ECO:0000313" key="9">
    <source>
        <dbReference type="EMBL" id="MBK9297192.1"/>
    </source>
</evidence>
<feature type="domain" description="ABC3 transporter permease C-terminal" evidence="8">
    <location>
        <begin position="251"/>
        <end position="361"/>
    </location>
</feature>
<evidence type="ECO:0000256" key="5">
    <source>
        <dbReference type="ARBA" id="ARBA00022989"/>
    </source>
</evidence>
<dbReference type="InterPro" id="IPR051125">
    <property type="entry name" value="ABC-4/HrtB_transporter"/>
</dbReference>
<evidence type="ECO:0000256" key="1">
    <source>
        <dbReference type="ARBA" id="ARBA00004651"/>
    </source>
</evidence>
<comment type="caution">
    <text evidence="9">The sequence shown here is derived from an EMBL/GenBank/DDBJ whole genome shotgun (WGS) entry which is preliminary data.</text>
</comment>
<reference evidence="9 10" key="1">
    <citation type="submission" date="2020-10" db="EMBL/GenBank/DDBJ databases">
        <title>Connecting structure to function with the recovery of over 1000 high-quality activated sludge metagenome-assembled genomes encoding full-length rRNA genes using long-read sequencing.</title>
        <authorList>
            <person name="Singleton C.M."/>
            <person name="Petriglieri F."/>
            <person name="Kristensen J.M."/>
            <person name="Kirkegaard R.H."/>
            <person name="Michaelsen T.Y."/>
            <person name="Andersen M.H."/>
            <person name="Karst S.M."/>
            <person name="Dueholm M.S."/>
            <person name="Nielsen P.H."/>
            <person name="Albertsen M."/>
        </authorList>
    </citation>
    <scope>NUCLEOTIDE SEQUENCE [LARGE SCALE GENOMIC DNA]</scope>
    <source>
        <strain evidence="9">Lyne_18-Q3-R50-59_MAXAC.006</strain>
    </source>
</reference>
<evidence type="ECO:0000313" key="10">
    <source>
        <dbReference type="Proteomes" id="UP000727993"/>
    </source>
</evidence>
<accession>A0A936TEL7</accession>
<sequence>MRIFIRELMRRPGRFLPVGGALTMLVVLLVVLGGFLDGLELNQTGPYRAHEGRLLVFSQQSDLLIQRSRVDTKQADALAKADGVTKVGALNQIASTAEDPDGRIVDIVLFGYDLATDVLPAPPADGAAVIDSALANRNDVGVGDTLLLGATSEPVKVARIVDDLSQGSPTVWLSSKRWREVVGAANPASLLPAGVNQALVVQPSDAGLDQTRLTKLAAHLGDQEGLDVATPDEVVLALPVVQQQSSTFEGIIGVTFVVTLMVVALFFTLITLERVGLYAVLKALGARTRDLLAGISLQAVCVSVIAVTLGFALSVVFVNLLPATLPVRLVPNRMLQTGVGVLLSALLGSLFTLRRVLRIDPAEAIG</sequence>
<feature type="transmembrane region" description="Helical" evidence="7">
    <location>
        <begin position="250"/>
        <end position="270"/>
    </location>
</feature>
<feature type="transmembrane region" description="Helical" evidence="7">
    <location>
        <begin position="291"/>
        <end position="321"/>
    </location>
</feature>
<keyword evidence="6 7" id="KW-0472">Membrane</keyword>
<dbReference type="Proteomes" id="UP000727993">
    <property type="component" value="Unassembled WGS sequence"/>
</dbReference>
<keyword evidence="5 7" id="KW-1133">Transmembrane helix</keyword>
<evidence type="ECO:0000256" key="6">
    <source>
        <dbReference type="ARBA" id="ARBA00023136"/>
    </source>
</evidence>
<dbReference type="EMBL" id="JADJZA010000007">
    <property type="protein sequence ID" value="MBK9297192.1"/>
    <property type="molecule type" value="Genomic_DNA"/>
</dbReference>
<feature type="transmembrane region" description="Helical" evidence="7">
    <location>
        <begin position="15"/>
        <end position="36"/>
    </location>
</feature>
<protein>
    <submittedName>
        <fullName evidence="9">ABC transporter permease</fullName>
    </submittedName>
</protein>
<dbReference type="InterPro" id="IPR003838">
    <property type="entry name" value="ABC3_permease_C"/>
</dbReference>
<keyword evidence="2" id="KW-0813">Transport</keyword>
<evidence type="ECO:0000256" key="3">
    <source>
        <dbReference type="ARBA" id="ARBA00022475"/>
    </source>
</evidence>
<evidence type="ECO:0000256" key="2">
    <source>
        <dbReference type="ARBA" id="ARBA00022448"/>
    </source>
</evidence>
<gene>
    <name evidence="9" type="ORF">IPN02_10255</name>
</gene>
<evidence type="ECO:0000259" key="8">
    <source>
        <dbReference type="Pfam" id="PF02687"/>
    </source>
</evidence>